<dbReference type="EnsemblPlants" id="AET4Gv20322400.4">
    <property type="protein sequence ID" value="AET4Gv20322400.4"/>
    <property type="gene ID" value="AET4Gv20322400"/>
</dbReference>
<feature type="region of interest" description="Disordered" evidence="1">
    <location>
        <begin position="70"/>
        <end position="92"/>
    </location>
</feature>
<reference evidence="3" key="2">
    <citation type="journal article" date="2017" name="Nat. Plants">
        <title>The Aegilops tauschii genome reveals multiple impacts of transposons.</title>
        <authorList>
            <person name="Zhao G."/>
            <person name="Zou C."/>
            <person name="Li K."/>
            <person name="Wang K."/>
            <person name="Li T."/>
            <person name="Gao L."/>
            <person name="Zhang X."/>
            <person name="Wang H."/>
            <person name="Yang Z."/>
            <person name="Liu X."/>
            <person name="Jiang W."/>
            <person name="Mao L."/>
            <person name="Kong X."/>
            <person name="Jiao Y."/>
            <person name="Jia J."/>
        </authorList>
    </citation>
    <scope>NUCLEOTIDE SEQUENCE [LARGE SCALE GENOMIC DNA]</scope>
    <source>
        <strain evidence="3">cv. AL8/78</strain>
    </source>
</reference>
<reference evidence="2" key="3">
    <citation type="journal article" date="2017" name="Nature">
        <title>Genome sequence of the progenitor of the wheat D genome Aegilops tauschii.</title>
        <authorList>
            <person name="Luo M.C."/>
            <person name="Gu Y.Q."/>
            <person name="Puiu D."/>
            <person name="Wang H."/>
            <person name="Twardziok S.O."/>
            <person name="Deal K.R."/>
            <person name="Huo N."/>
            <person name="Zhu T."/>
            <person name="Wang L."/>
            <person name="Wang Y."/>
            <person name="McGuire P.E."/>
            <person name="Liu S."/>
            <person name="Long H."/>
            <person name="Ramasamy R.K."/>
            <person name="Rodriguez J.C."/>
            <person name="Van S.L."/>
            <person name="Yuan L."/>
            <person name="Wang Z."/>
            <person name="Xia Z."/>
            <person name="Xiao L."/>
            <person name="Anderson O.D."/>
            <person name="Ouyang S."/>
            <person name="Liang Y."/>
            <person name="Zimin A.V."/>
            <person name="Pertea G."/>
            <person name="Qi P."/>
            <person name="Bennetzen J.L."/>
            <person name="Dai X."/>
            <person name="Dawson M.W."/>
            <person name="Muller H.G."/>
            <person name="Kugler K."/>
            <person name="Rivarola-Duarte L."/>
            <person name="Spannagl M."/>
            <person name="Mayer K.F.X."/>
            <person name="Lu F.H."/>
            <person name="Bevan M.W."/>
            <person name="Leroy P."/>
            <person name="Li P."/>
            <person name="You F.M."/>
            <person name="Sun Q."/>
            <person name="Liu Z."/>
            <person name="Lyons E."/>
            <person name="Wicker T."/>
            <person name="Salzberg S.L."/>
            <person name="Devos K.M."/>
            <person name="Dvorak J."/>
        </authorList>
    </citation>
    <scope>NUCLEOTIDE SEQUENCE [LARGE SCALE GENOMIC DNA]</scope>
    <source>
        <strain evidence="2">cv. AL8/78</strain>
    </source>
</reference>
<reference evidence="2" key="5">
    <citation type="journal article" date="2021" name="G3 (Bethesda)">
        <title>Aegilops tauschii genome assembly Aet v5.0 features greater sequence contiguity and improved annotation.</title>
        <authorList>
            <person name="Wang L."/>
            <person name="Zhu T."/>
            <person name="Rodriguez J.C."/>
            <person name="Deal K.R."/>
            <person name="Dubcovsky J."/>
            <person name="McGuire P.E."/>
            <person name="Lux T."/>
            <person name="Spannagl M."/>
            <person name="Mayer K.F.X."/>
            <person name="Baldrich P."/>
            <person name="Meyers B.C."/>
            <person name="Huo N."/>
            <person name="Gu Y.Q."/>
            <person name="Zhou H."/>
            <person name="Devos K.M."/>
            <person name="Bennetzen J.L."/>
            <person name="Unver T."/>
            <person name="Budak H."/>
            <person name="Gulick P.J."/>
            <person name="Galiba G."/>
            <person name="Kalapos B."/>
            <person name="Nelson D.R."/>
            <person name="Li P."/>
            <person name="You F.M."/>
            <person name="Luo M.C."/>
            <person name="Dvorak J."/>
        </authorList>
    </citation>
    <scope>NUCLEOTIDE SEQUENCE [LARGE SCALE GENOMIC DNA]</scope>
    <source>
        <strain evidence="2">cv. AL8/78</strain>
    </source>
</reference>
<sequence>MAGLPKYVTLCLHSCTCPATPEDSSCNQQESLSIINIFITPPIHSLNQASNGGRTEDSQHFHLVEDEEVGGSTVPGVLGNGPPGDDGSSTCACGSSELELPVELHRRVVIRRHEHIERAVGPHELGQGLLAARRDRRPTPGTTSTSASPPRTSASCSAA</sequence>
<evidence type="ECO:0000313" key="2">
    <source>
        <dbReference type="EnsemblPlants" id="AET4Gv20322400.4"/>
    </source>
</evidence>
<proteinExistence type="predicted"/>
<name>A0A453HW96_AEGTS</name>
<protein>
    <submittedName>
        <fullName evidence="2">Uncharacterized protein</fullName>
    </submittedName>
</protein>
<evidence type="ECO:0000256" key="1">
    <source>
        <dbReference type="SAM" id="MobiDB-lite"/>
    </source>
</evidence>
<keyword evidence="3" id="KW-1185">Reference proteome</keyword>
<feature type="region of interest" description="Disordered" evidence="1">
    <location>
        <begin position="121"/>
        <end position="159"/>
    </location>
</feature>
<reference evidence="3" key="1">
    <citation type="journal article" date="2014" name="Science">
        <title>Ancient hybridizations among the ancestral genomes of bread wheat.</title>
        <authorList>
            <consortium name="International Wheat Genome Sequencing Consortium,"/>
            <person name="Marcussen T."/>
            <person name="Sandve S.R."/>
            <person name="Heier L."/>
            <person name="Spannagl M."/>
            <person name="Pfeifer M."/>
            <person name="Jakobsen K.S."/>
            <person name="Wulff B.B."/>
            <person name="Steuernagel B."/>
            <person name="Mayer K.F."/>
            <person name="Olsen O.A."/>
        </authorList>
    </citation>
    <scope>NUCLEOTIDE SEQUENCE [LARGE SCALE GENOMIC DNA]</scope>
    <source>
        <strain evidence="3">cv. AL8/78</strain>
    </source>
</reference>
<evidence type="ECO:0000313" key="3">
    <source>
        <dbReference type="Proteomes" id="UP000015105"/>
    </source>
</evidence>
<dbReference type="Proteomes" id="UP000015105">
    <property type="component" value="Chromosome 4D"/>
</dbReference>
<dbReference type="AlphaFoldDB" id="A0A453HW96"/>
<reference evidence="2" key="4">
    <citation type="submission" date="2019-03" db="UniProtKB">
        <authorList>
            <consortium name="EnsemblPlants"/>
        </authorList>
    </citation>
    <scope>IDENTIFICATION</scope>
</reference>
<organism evidence="2 3">
    <name type="scientific">Aegilops tauschii subsp. strangulata</name>
    <name type="common">Goatgrass</name>
    <dbReference type="NCBI Taxonomy" id="200361"/>
    <lineage>
        <taxon>Eukaryota</taxon>
        <taxon>Viridiplantae</taxon>
        <taxon>Streptophyta</taxon>
        <taxon>Embryophyta</taxon>
        <taxon>Tracheophyta</taxon>
        <taxon>Spermatophyta</taxon>
        <taxon>Magnoliopsida</taxon>
        <taxon>Liliopsida</taxon>
        <taxon>Poales</taxon>
        <taxon>Poaceae</taxon>
        <taxon>BOP clade</taxon>
        <taxon>Pooideae</taxon>
        <taxon>Triticodae</taxon>
        <taxon>Triticeae</taxon>
        <taxon>Triticinae</taxon>
        <taxon>Aegilops</taxon>
    </lineage>
</organism>
<accession>A0A453HW96</accession>
<feature type="compositionally biased region" description="Low complexity" evidence="1">
    <location>
        <begin position="139"/>
        <end position="159"/>
    </location>
</feature>
<dbReference type="Gramene" id="AET4Gv20322400.4">
    <property type="protein sequence ID" value="AET4Gv20322400.4"/>
    <property type="gene ID" value="AET4Gv20322400"/>
</dbReference>